<dbReference type="Proteomes" id="UP001152320">
    <property type="component" value="Unassembled WGS sequence"/>
</dbReference>
<keyword evidence="2" id="KW-1185">Reference proteome</keyword>
<dbReference type="EMBL" id="JAIZAY010000060">
    <property type="protein sequence ID" value="KAJ8019201.1"/>
    <property type="molecule type" value="Genomic_DNA"/>
</dbReference>
<proteinExistence type="predicted"/>
<comment type="caution">
    <text evidence="1">The sequence shown here is derived from an EMBL/GenBank/DDBJ whole genome shotgun (WGS) entry which is preliminary data.</text>
</comment>
<name>A0A9Q0YI96_HOLLE</name>
<evidence type="ECO:0000313" key="1">
    <source>
        <dbReference type="EMBL" id="KAJ8019201.1"/>
    </source>
</evidence>
<sequence length="201" mass="22393">MSIGRGTHSRTLNALAWQVLTWCDDLKIVLRATHIPGVTNLVADALSRGRLVTTEWELKESCVQALFNHYGRPDIDLFASAKNAKLPTYCTIRFQEDGAWATDALSISLQGLDAYAFPPLSLIPRVISRVKSTGNCRLLLIALFWPRQPWFRTLSGLLKDLPRRLPLGEDLLTQGPLCHQDPKSLHLVAWKISGLDQGVAI</sequence>
<dbReference type="OrthoDB" id="2897838at2759"/>
<gene>
    <name evidence="1" type="ORF">HOLleu_42359</name>
</gene>
<reference evidence="1" key="1">
    <citation type="submission" date="2021-10" db="EMBL/GenBank/DDBJ databases">
        <title>Tropical sea cucumber genome reveals ecological adaptation and Cuvierian tubules defense mechanism.</title>
        <authorList>
            <person name="Chen T."/>
        </authorList>
    </citation>
    <scope>NUCLEOTIDE SEQUENCE</scope>
    <source>
        <strain evidence="1">Nanhai2018</strain>
        <tissue evidence="1">Muscle</tissue>
    </source>
</reference>
<dbReference type="InterPro" id="IPR052055">
    <property type="entry name" value="Hepadnavirus_pol/RT"/>
</dbReference>
<dbReference type="PANTHER" id="PTHR33050:SF7">
    <property type="entry name" value="RIBONUCLEASE H"/>
    <property type="match status" value="1"/>
</dbReference>
<protein>
    <submittedName>
        <fullName evidence="1">Uncharacterized protein</fullName>
    </submittedName>
</protein>
<dbReference type="PANTHER" id="PTHR33050">
    <property type="entry name" value="REVERSE TRANSCRIPTASE DOMAIN-CONTAINING PROTEIN"/>
    <property type="match status" value="1"/>
</dbReference>
<dbReference type="AlphaFoldDB" id="A0A9Q0YI96"/>
<evidence type="ECO:0000313" key="2">
    <source>
        <dbReference type="Proteomes" id="UP001152320"/>
    </source>
</evidence>
<accession>A0A9Q0YI96</accession>
<organism evidence="1 2">
    <name type="scientific">Holothuria leucospilota</name>
    <name type="common">Black long sea cucumber</name>
    <name type="synonym">Mertensiothuria leucospilota</name>
    <dbReference type="NCBI Taxonomy" id="206669"/>
    <lineage>
        <taxon>Eukaryota</taxon>
        <taxon>Metazoa</taxon>
        <taxon>Echinodermata</taxon>
        <taxon>Eleutherozoa</taxon>
        <taxon>Echinozoa</taxon>
        <taxon>Holothuroidea</taxon>
        <taxon>Aspidochirotacea</taxon>
        <taxon>Aspidochirotida</taxon>
        <taxon>Holothuriidae</taxon>
        <taxon>Holothuria</taxon>
    </lineage>
</organism>